<comment type="caution">
    <text evidence="2">The sequence shown here is derived from an EMBL/GenBank/DDBJ whole genome shotgun (WGS) entry which is preliminary data.</text>
</comment>
<proteinExistence type="predicted"/>
<dbReference type="AlphaFoldDB" id="A0A8H7YTV8"/>
<protein>
    <submittedName>
        <fullName evidence="2">Uncharacterized protein</fullName>
    </submittedName>
</protein>
<name>A0A8H7YTV8_AJECA</name>
<evidence type="ECO:0000313" key="2">
    <source>
        <dbReference type="EMBL" id="KAG5295544.1"/>
    </source>
</evidence>
<dbReference type="Proteomes" id="UP000670092">
    <property type="component" value="Unassembled WGS sequence"/>
</dbReference>
<sequence length="70" mass="8015">MRSHPATSPKACHGNPRSHSASELQIFTINLWRNREWDSAPSTFVTSCPRHCTCFRAVLDPLMERVLLCF</sequence>
<gene>
    <name evidence="2" type="ORF">I7I52_05838</name>
</gene>
<feature type="region of interest" description="Disordered" evidence="1">
    <location>
        <begin position="1"/>
        <end position="21"/>
    </location>
</feature>
<dbReference type="VEuPathDB" id="FungiDB:I7I52_05838"/>
<dbReference type="EMBL" id="JAEVHI010000003">
    <property type="protein sequence ID" value="KAG5295544.1"/>
    <property type="molecule type" value="Genomic_DNA"/>
</dbReference>
<evidence type="ECO:0000313" key="3">
    <source>
        <dbReference type="Proteomes" id="UP000670092"/>
    </source>
</evidence>
<organism evidence="2 3">
    <name type="scientific">Ajellomyces capsulatus</name>
    <name type="common">Darling's disease fungus</name>
    <name type="synonym">Histoplasma capsulatum</name>
    <dbReference type="NCBI Taxonomy" id="5037"/>
    <lineage>
        <taxon>Eukaryota</taxon>
        <taxon>Fungi</taxon>
        <taxon>Dikarya</taxon>
        <taxon>Ascomycota</taxon>
        <taxon>Pezizomycotina</taxon>
        <taxon>Eurotiomycetes</taxon>
        <taxon>Eurotiomycetidae</taxon>
        <taxon>Onygenales</taxon>
        <taxon>Ajellomycetaceae</taxon>
        <taxon>Histoplasma</taxon>
    </lineage>
</organism>
<evidence type="ECO:0000256" key="1">
    <source>
        <dbReference type="SAM" id="MobiDB-lite"/>
    </source>
</evidence>
<reference evidence="2 3" key="1">
    <citation type="submission" date="2021-01" db="EMBL/GenBank/DDBJ databases">
        <title>Chromosome-level genome assembly of a human fungal pathogen reveals clustering of transcriptionally co-regulated genes.</title>
        <authorList>
            <person name="Voorhies M."/>
            <person name="Cohen S."/>
            <person name="Shea T.P."/>
            <person name="Petrus S."/>
            <person name="Munoz J.F."/>
            <person name="Poplawski S."/>
            <person name="Goldman W.E."/>
            <person name="Michael T."/>
            <person name="Cuomo C.A."/>
            <person name="Sil A."/>
            <person name="Beyhan S."/>
        </authorList>
    </citation>
    <scope>NUCLEOTIDE SEQUENCE [LARGE SCALE GENOMIC DNA]</scope>
    <source>
        <strain evidence="2 3">G184AR</strain>
    </source>
</reference>
<accession>A0A8H7YTV8</accession>